<gene>
    <name evidence="2" type="ORF">TPC1_10988</name>
</gene>
<keyword evidence="1" id="KW-0175">Coiled coil</keyword>
<proteinExistence type="predicted"/>
<organism evidence="2">
    <name type="scientific">Trepomonas sp. PC1</name>
    <dbReference type="NCBI Taxonomy" id="1076344"/>
    <lineage>
        <taxon>Eukaryota</taxon>
        <taxon>Metamonada</taxon>
        <taxon>Diplomonadida</taxon>
        <taxon>Hexamitidae</taxon>
        <taxon>Hexamitinae</taxon>
        <taxon>Trepomonas</taxon>
    </lineage>
</organism>
<dbReference type="AlphaFoldDB" id="A0A146KGH4"/>
<dbReference type="EMBL" id="GDID01000736">
    <property type="protein sequence ID" value="JAP95870.1"/>
    <property type="molecule type" value="Transcribed_RNA"/>
</dbReference>
<reference evidence="2" key="1">
    <citation type="submission" date="2015-07" db="EMBL/GenBank/DDBJ databases">
        <title>Adaptation to a free-living lifestyle via gene acquisitions in the diplomonad Trepomonas sp. PC1.</title>
        <authorList>
            <person name="Xu F."/>
            <person name="Jerlstrom-Hultqvist J."/>
            <person name="Kolisko M."/>
            <person name="Simpson A.G.B."/>
            <person name="Roger A.J."/>
            <person name="Svard S.G."/>
            <person name="Andersson J.O."/>
        </authorList>
    </citation>
    <scope>NUCLEOTIDE SEQUENCE</scope>
    <source>
        <strain evidence="2">PC1</strain>
    </source>
</reference>
<sequence length="641" mass="75421">KAQRDYEKQLAELDRNLEQEKQRYIERLSRLLKSLNRANANHVGVFLRSDFFEVLPPVAPTKDKKQMLETQEPAKQVFNTVSFGIQDSNQKYLVLDVPRQKRMDDNLQLELIRSFRIGDQWFQLSFHDATYKFNVYEPKCAQIGYFSSAVCIKFEDKLIFVTFNQQLDQSKLELTAQRVQQHAQAVFSTGEVPIELQAQLRQNVFEPEVDQLYNEMYQPSDEEIETVKQEKVVIVTKENFELLKVERPNVKKLPPNQQQFLNFIAEQLMIYPSTIENLAQFKVPKEEFDQQLKQDFYDDYPEFWFVDFMGATTDEETRVFVAELSLTNQPDQRDKWLDSQKVLLNSARSILELVTKRCDKTPLSLELELVKYFMEKITLFRQNGDLLPRFSKKDPNYYRKLRQRQEHENKLLFQLDKQPDKWVEKMTKDAQLEKPKRTQCHPRDVLAPFVDSNATSESLAKAFKLVMDLAGIQSVIVFGATVDGISDFWNKVCIGQDWANVDVFRCCYLQDFRFFNMDDDCFCEVYAMRQHELEKYPKCQTLKLSHFTMMRTLISDTNLEQAFELIVGNAVQCIKNKRQCTDQICFTCQPEERKKLFVNFQQIDEAVSKEIGINMRCDSWEVVQGSETGASLVVRFYFENL</sequence>
<protein>
    <submittedName>
        <fullName evidence="2">Uncharacterized protein</fullName>
    </submittedName>
</protein>
<accession>A0A146KGH4</accession>
<feature type="non-terminal residue" evidence="2">
    <location>
        <position position="1"/>
    </location>
</feature>
<name>A0A146KGH4_9EUKA</name>
<feature type="coiled-coil region" evidence="1">
    <location>
        <begin position="3"/>
        <end position="41"/>
    </location>
</feature>
<evidence type="ECO:0000313" key="2">
    <source>
        <dbReference type="EMBL" id="JAP95870.1"/>
    </source>
</evidence>
<evidence type="ECO:0000256" key="1">
    <source>
        <dbReference type="SAM" id="Coils"/>
    </source>
</evidence>